<dbReference type="AlphaFoldDB" id="A0A0J8U7T5"/>
<organism evidence="3 4">
    <name type="scientific">Mycolicibacterium conceptionense</name>
    <dbReference type="NCBI Taxonomy" id="451644"/>
    <lineage>
        <taxon>Bacteria</taxon>
        <taxon>Bacillati</taxon>
        <taxon>Actinomycetota</taxon>
        <taxon>Actinomycetes</taxon>
        <taxon>Mycobacteriales</taxon>
        <taxon>Mycobacteriaceae</taxon>
        <taxon>Mycolicibacterium</taxon>
    </lineage>
</organism>
<sequence>MRDMWELPGPTPKARLTRAAVVIGLVWAIIAVPLTAWLVLRTPPAPPEPAQRDLSVMESAAVASATTSLKTGVVQVSGRIDSHLARFEVTQNVQTATGDSIGKVASGQESADLLVTNGTVLLRGDSSFWSSVGVPTAFRGWVNVGDLLGPVSFPLDKATAALAQGPSSRIDNSASTEDTIVYRTDAASAGFTSKGLSSITYSDRTVQVKFGVDDVTGPLTAARNDAGAAAKLTGTSGALTVSEPPRPRPAPGPAPANP</sequence>
<dbReference type="EMBL" id="LFOD01000012">
    <property type="protein sequence ID" value="KMV17583.1"/>
    <property type="molecule type" value="Genomic_DNA"/>
</dbReference>
<protein>
    <submittedName>
        <fullName evidence="3">Uncharacterized protein</fullName>
    </submittedName>
</protein>
<dbReference type="Proteomes" id="UP000037594">
    <property type="component" value="Unassembled WGS sequence"/>
</dbReference>
<dbReference type="RefSeq" id="WP_048895930.1">
    <property type="nucleotide sequence ID" value="NZ_LFOD01000012.1"/>
</dbReference>
<comment type="caution">
    <text evidence="3">The sequence shown here is derived from an EMBL/GenBank/DDBJ whole genome shotgun (WGS) entry which is preliminary data.</text>
</comment>
<dbReference type="PATRIC" id="fig|451644.5.peg.3083"/>
<evidence type="ECO:0000313" key="4">
    <source>
        <dbReference type="Proteomes" id="UP000037594"/>
    </source>
</evidence>
<proteinExistence type="predicted"/>
<dbReference type="OrthoDB" id="4763658at2"/>
<keyword evidence="2" id="KW-0812">Transmembrane</keyword>
<accession>A0A0J8U7T5</accession>
<keyword evidence="2" id="KW-1133">Transmembrane helix</keyword>
<feature type="region of interest" description="Disordered" evidence="1">
    <location>
        <begin position="227"/>
        <end position="258"/>
    </location>
</feature>
<evidence type="ECO:0000313" key="3">
    <source>
        <dbReference type="EMBL" id="KMV17583.1"/>
    </source>
</evidence>
<feature type="transmembrane region" description="Helical" evidence="2">
    <location>
        <begin position="20"/>
        <end position="40"/>
    </location>
</feature>
<feature type="compositionally biased region" description="Pro residues" evidence="1">
    <location>
        <begin position="247"/>
        <end position="258"/>
    </location>
</feature>
<name>A0A0J8U7T5_9MYCO</name>
<evidence type="ECO:0000256" key="2">
    <source>
        <dbReference type="SAM" id="Phobius"/>
    </source>
</evidence>
<gene>
    <name evidence="3" type="ORF">ACT17_14910</name>
</gene>
<keyword evidence="2" id="KW-0472">Membrane</keyword>
<evidence type="ECO:0000256" key="1">
    <source>
        <dbReference type="SAM" id="MobiDB-lite"/>
    </source>
</evidence>
<reference evidence="3 4" key="1">
    <citation type="submission" date="2015-06" db="EMBL/GenBank/DDBJ databases">
        <title>Genome sequence of Mycobacterium conceptionense strain MLE.</title>
        <authorList>
            <person name="Greninger A.L."/>
            <person name="Cunningham G."/>
            <person name="Chiu C.Y."/>
            <person name="Miller S."/>
        </authorList>
    </citation>
    <scope>NUCLEOTIDE SEQUENCE [LARGE SCALE GENOMIC DNA]</scope>
    <source>
        <strain evidence="3 4">MLE</strain>
    </source>
</reference>